<dbReference type="PANTHER" id="PTHR24104">
    <property type="entry name" value="E3 UBIQUITIN-PROTEIN LIGASE NHLRC1-RELATED"/>
    <property type="match status" value="1"/>
</dbReference>
<name>A0ABQ6TLJ5_9BACT</name>
<evidence type="ECO:0000313" key="5">
    <source>
        <dbReference type="Proteomes" id="UP000798046"/>
    </source>
</evidence>
<dbReference type="InterPro" id="IPR050952">
    <property type="entry name" value="TRIM-NHL_E3_ligases"/>
</dbReference>
<evidence type="ECO:0000313" key="4">
    <source>
        <dbReference type="EMBL" id="KAB0669071.1"/>
    </source>
</evidence>
<dbReference type="Proteomes" id="UP000798046">
    <property type="component" value="Unassembled WGS sequence"/>
</dbReference>
<dbReference type="Pfam" id="PF01436">
    <property type="entry name" value="NHL"/>
    <property type="match status" value="1"/>
</dbReference>
<dbReference type="PROSITE" id="PS51125">
    <property type="entry name" value="NHL"/>
    <property type="match status" value="2"/>
</dbReference>
<feature type="compositionally biased region" description="Basic and acidic residues" evidence="3">
    <location>
        <begin position="410"/>
        <end position="428"/>
    </location>
</feature>
<feature type="repeat" description="NHL" evidence="2">
    <location>
        <begin position="155"/>
        <end position="189"/>
    </location>
</feature>
<protein>
    <recommendedName>
        <fullName evidence="6">NHL repeat-containing protein</fullName>
    </recommendedName>
</protein>
<dbReference type="SUPFAM" id="SSF63829">
    <property type="entry name" value="Calcium-dependent phosphotriesterase"/>
    <property type="match status" value="1"/>
</dbReference>
<proteinExistence type="predicted"/>
<feature type="repeat" description="NHL" evidence="2">
    <location>
        <begin position="286"/>
        <end position="325"/>
    </location>
</feature>
<evidence type="ECO:0000256" key="1">
    <source>
        <dbReference type="ARBA" id="ARBA00022737"/>
    </source>
</evidence>
<evidence type="ECO:0000256" key="2">
    <source>
        <dbReference type="PROSITE-ProRule" id="PRU00504"/>
    </source>
</evidence>
<dbReference type="EMBL" id="VZRA01000004">
    <property type="protein sequence ID" value="KAB0669071.1"/>
    <property type="molecule type" value="Genomic_DNA"/>
</dbReference>
<feature type="compositionally biased region" description="Low complexity" evidence="3">
    <location>
        <begin position="431"/>
        <end position="444"/>
    </location>
</feature>
<sequence>MVMHIYLYWIYGARNPTQQFITVKHKGDGMNRRCVIPEKAWSTGVKWVALTLLSIALTACASQSTNKRVFWPAPPDLPRVQFLMSIKDSNDVMESKTLSLLALNSSNGDDFIPVVKPYGIAAGHGKIYICDTVQAEVLIIDLPKKKMTRLPGNINAGRLKKPVNVAVDEQGNIYVADTSRLEVLQYDPEGSFLRSFGSGKDLKPVAVAVEGDFVYLLDQSSSQIHIFDRISGDYQKSIGRDEDPRRGLSGPTNMAVDGKGALYVSNFGTGKIIKLDRDGNFLMGYGRLGVNFGEFGRPRGVAVDNDGLVYVVDAAAQQVQIFDAQMQLLMFFGAPGTPGSLNIPAGIAVTGDNLDYYQKMAAPGFILDKVLFVVSQVGDHMISIYGLGKKQGLDYDAEYKKALADQEKRAAEALEKARKAQEEKEKTPEQPADAGSSDSAPPAK</sequence>
<comment type="caution">
    <text evidence="4">The sequence shown here is derived from an EMBL/GenBank/DDBJ whole genome shotgun (WGS) entry which is preliminary data.</text>
</comment>
<reference evidence="4 5" key="1">
    <citation type="journal article" date="2020" name="Microorganisms">
        <title>Description of Three Novel Members in the Family Geobacteraceae, Oryzomonas japonicum gen. nov., sp. nov., Oryzomonas sagensis sp. nov., and Oryzomonas ruber sp. nov.</title>
        <authorList>
            <person name="Xu Z."/>
            <person name="Masuda Y."/>
            <person name="Hayakawa C."/>
            <person name="Ushijima N."/>
            <person name="Kawano K."/>
            <person name="Shiratori Y."/>
            <person name="Senoo K."/>
            <person name="Itoh H."/>
        </authorList>
    </citation>
    <scope>NUCLEOTIDE SEQUENCE [LARGE SCALE GENOMIC DNA]</scope>
    <source>
        <strain evidence="4 5">Red100</strain>
    </source>
</reference>
<gene>
    <name evidence="4" type="ORF">F6V30_14675</name>
</gene>
<feature type="region of interest" description="Disordered" evidence="3">
    <location>
        <begin position="410"/>
        <end position="444"/>
    </location>
</feature>
<keyword evidence="1" id="KW-0677">Repeat</keyword>
<evidence type="ECO:0008006" key="6">
    <source>
        <dbReference type="Google" id="ProtNLM"/>
    </source>
</evidence>
<evidence type="ECO:0000256" key="3">
    <source>
        <dbReference type="SAM" id="MobiDB-lite"/>
    </source>
</evidence>
<dbReference type="InterPro" id="IPR001258">
    <property type="entry name" value="NHL_repeat"/>
</dbReference>
<keyword evidence="5" id="KW-1185">Reference proteome</keyword>
<dbReference type="Gene3D" id="2.120.10.30">
    <property type="entry name" value="TolB, C-terminal domain"/>
    <property type="match status" value="1"/>
</dbReference>
<dbReference type="InterPro" id="IPR011042">
    <property type="entry name" value="6-blade_b-propeller_TolB-like"/>
</dbReference>
<organism evidence="4 5">
    <name type="scientific">Oryzomonas sagensis</name>
    <dbReference type="NCBI Taxonomy" id="2603857"/>
    <lineage>
        <taxon>Bacteria</taxon>
        <taxon>Pseudomonadati</taxon>
        <taxon>Thermodesulfobacteriota</taxon>
        <taxon>Desulfuromonadia</taxon>
        <taxon>Geobacterales</taxon>
        <taxon>Geobacteraceae</taxon>
        <taxon>Oryzomonas</taxon>
    </lineage>
</organism>
<accession>A0ABQ6TLJ5</accession>
<dbReference type="PANTHER" id="PTHR24104:SF25">
    <property type="entry name" value="PROTEIN LIN-41"/>
    <property type="match status" value="1"/>
</dbReference>